<proteinExistence type="predicted"/>
<evidence type="ECO:0000313" key="1">
    <source>
        <dbReference type="EMBL" id="GCL39034.1"/>
    </source>
</evidence>
<accession>A0A480AA48</accession>
<sequence>MTLKEELLAEIETMTETQIAEFIMMLKNMKNKNSNFDENQIKKLTLGECIAKFREELIEEKIEINPDEIWENIRDYHPGREVIW</sequence>
<evidence type="ECO:0000313" key="2">
    <source>
        <dbReference type="Proteomes" id="UP000300142"/>
    </source>
</evidence>
<reference evidence="2" key="1">
    <citation type="submission" date="2019-02" db="EMBL/GenBank/DDBJ databases">
        <title>Draft genome sequence of Sphaerospermopsis reniformis NIES-1949.</title>
        <authorList>
            <person name="Yamaguchi H."/>
            <person name="Suzuki S."/>
            <person name="Kawachi M."/>
        </authorList>
    </citation>
    <scope>NUCLEOTIDE SEQUENCE [LARGE SCALE GENOMIC DNA]</scope>
    <source>
        <strain evidence="2">NIES-1949</strain>
    </source>
</reference>
<name>A0A480AA48_9CYAN</name>
<gene>
    <name evidence="1" type="ORF">SR1949_41550</name>
</gene>
<keyword evidence="2" id="KW-1185">Reference proteome</keyword>
<dbReference type="RefSeq" id="WP_137668745.1">
    <property type="nucleotide sequence ID" value="NZ_BJCE01000200.1"/>
</dbReference>
<dbReference type="Proteomes" id="UP000300142">
    <property type="component" value="Unassembled WGS sequence"/>
</dbReference>
<dbReference type="AlphaFoldDB" id="A0A480AA48"/>
<comment type="caution">
    <text evidence="1">The sequence shown here is derived from an EMBL/GenBank/DDBJ whole genome shotgun (WGS) entry which is preliminary data.</text>
</comment>
<organism evidence="1 2">
    <name type="scientific">Sphaerospermopsis reniformis</name>
    <dbReference type="NCBI Taxonomy" id="531300"/>
    <lineage>
        <taxon>Bacteria</taxon>
        <taxon>Bacillati</taxon>
        <taxon>Cyanobacteriota</taxon>
        <taxon>Cyanophyceae</taxon>
        <taxon>Nostocales</taxon>
        <taxon>Aphanizomenonaceae</taxon>
        <taxon>Sphaerospermopsis</taxon>
    </lineage>
</organism>
<protein>
    <submittedName>
        <fullName evidence="1">Uncharacterized protein</fullName>
    </submittedName>
</protein>
<dbReference type="EMBL" id="BJCE01000200">
    <property type="protein sequence ID" value="GCL39034.1"/>
    <property type="molecule type" value="Genomic_DNA"/>
</dbReference>